<dbReference type="GO" id="GO:0003676">
    <property type="term" value="F:nucleic acid binding"/>
    <property type="evidence" value="ECO:0007669"/>
    <property type="project" value="InterPro"/>
</dbReference>
<evidence type="ECO:0000313" key="1">
    <source>
        <dbReference type="EMBL" id="PBK59696.1"/>
    </source>
</evidence>
<feature type="non-terminal residue" evidence="1">
    <location>
        <position position="1"/>
    </location>
</feature>
<organism evidence="1 2">
    <name type="scientific">Armillaria solidipes</name>
    <dbReference type="NCBI Taxonomy" id="1076256"/>
    <lineage>
        <taxon>Eukaryota</taxon>
        <taxon>Fungi</taxon>
        <taxon>Dikarya</taxon>
        <taxon>Basidiomycota</taxon>
        <taxon>Agaricomycotina</taxon>
        <taxon>Agaricomycetes</taxon>
        <taxon>Agaricomycetidae</taxon>
        <taxon>Agaricales</taxon>
        <taxon>Marasmiineae</taxon>
        <taxon>Physalacriaceae</taxon>
        <taxon>Armillaria</taxon>
    </lineage>
</organism>
<sequence>TEIVNKFLEMMLRAYISEDKSSWAAWLHILEFAYNSHMSASTGATPFLLLLGFQPTSPLDQIA</sequence>
<evidence type="ECO:0000313" key="2">
    <source>
        <dbReference type="Proteomes" id="UP000218334"/>
    </source>
</evidence>
<dbReference type="InterPro" id="IPR036397">
    <property type="entry name" value="RNaseH_sf"/>
</dbReference>
<evidence type="ECO:0008006" key="3">
    <source>
        <dbReference type="Google" id="ProtNLM"/>
    </source>
</evidence>
<dbReference type="InterPro" id="IPR012337">
    <property type="entry name" value="RNaseH-like_sf"/>
</dbReference>
<dbReference type="STRING" id="1076256.A0A2H3B9H5"/>
<protein>
    <recommendedName>
        <fullName evidence="3">Integrase catalytic domain-containing protein</fullName>
    </recommendedName>
</protein>
<dbReference type="Gene3D" id="3.30.420.10">
    <property type="entry name" value="Ribonuclease H-like superfamily/Ribonuclease H"/>
    <property type="match status" value="1"/>
</dbReference>
<dbReference type="AlphaFoldDB" id="A0A2H3B9H5"/>
<accession>A0A2H3B9H5</accession>
<name>A0A2H3B9H5_9AGAR</name>
<reference evidence="2" key="1">
    <citation type="journal article" date="2017" name="Nat. Ecol. Evol.">
        <title>Genome expansion and lineage-specific genetic innovations in the forest pathogenic fungi Armillaria.</title>
        <authorList>
            <person name="Sipos G."/>
            <person name="Prasanna A.N."/>
            <person name="Walter M.C."/>
            <person name="O'Connor E."/>
            <person name="Balint B."/>
            <person name="Krizsan K."/>
            <person name="Kiss B."/>
            <person name="Hess J."/>
            <person name="Varga T."/>
            <person name="Slot J."/>
            <person name="Riley R."/>
            <person name="Boka B."/>
            <person name="Rigling D."/>
            <person name="Barry K."/>
            <person name="Lee J."/>
            <person name="Mihaltcheva S."/>
            <person name="LaButti K."/>
            <person name="Lipzen A."/>
            <person name="Waldron R."/>
            <person name="Moloney N.M."/>
            <person name="Sperisen C."/>
            <person name="Kredics L."/>
            <person name="Vagvoelgyi C."/>
            <person name="Patrignani A."/>
            <person name="Fitzpatrick D."/>
            <person name="Nagy I."/>
            <person name="Doyle S."/>
            <person name="Anderson J.B."/>
            <person name="Grigoriev I.V."/>
            <person name="Gueldener U."/>
            <person name="Muensterkoetter M."/>
            <person name="Nagy L.G."/>
        </authorList>
    </citation>
    <scope>NUCLEOTIDE SEQUENCE [LARGE SCALE GENOMIC DNA]</scope>
    <source>
        <strain evidence="2">28-4</strain>
    </source>
</reference>
<dbReference type="Proteomes" id="UP000218334">
    <property type="component" value="Unassembled WGS sequence"/>
</dbReference>
<proteinExistence type="predicted"/>
<gene>
    <name evidence="1" type="ORF">ARMSODRAFT_898954</name>
</gene>
<dbReference type="SUPFAM" id="SSF53098">
    <property type="entry name" value="Ribonuclease H-like"/>
    <property type="match status" value="1"/>
</dbReference>
<keyword evidence="2" id="KW-1185">Reference proteome</keyword>
<dbReference type="EMBL" id="KZ293498">
    <property type="protein sequence ID" value="PBK59696.1"/>
    <property type="molecule type" value="Genomic_DNA"/>
</dbReference>